<protein>
    <submittedName>
        <fullName evidence="1">9701_t:CDS:1</fullName>
    </submittedName>
</protein>
<proteinExistence type="predicted"/>
<dbReference type="Proteomes" id="UP000789739">
    <property type="component" value="Unassembled WGS sequence"/>
</dbReference>
<organism evidence="1 2">
    <name type="scientific">Paraglomus brasilianum</name>
    <dbReference type="NCBI Taxonomy" id="144538"/>
    <lineage>
        <taxon>Eukaryota</taxon>
        <taxon>Fungi</taxon>
        <taxon>Fungi incertae sedis</taxon>
        <taxon>Mucoromycota</taxon>
        <taxon>Glomeromycotina</taxon>
        <taxon>Glomeromycetes</taxon>
        <taxon>Paraglomerales</taxon>
        <taxon>Paraglomeraceae</taxon>
        <taxon>Paraglomus</taxon>
    </lineage>
</organism>
<name>A0A9N9A2Q6_9GLOM</name>
<reference evidence="1" key="1">
    <citation type="submission" date="2021-06" db="EMBL/GenBank/DDBJ databases">
        <authorList>
            <person name="Kallberg Y."/>
            <person name="Tangrot J."/>
            <person name="Rosling A."/>
        </authorList>
    </citation>
    <scope>NUCLEOTIDE SEQUENCE</scope>
    <source>
        <strain evidence="1">BR232B</strain>
    </source>
</reference>
<sequence>MVRWFLLETEHMSCLIKYYYPVLLGELQEISKSDDYLAEEFDILQESELQPHHFKLNRGVEAAFRNGWNAGCDYGPEFARAFASKVLISNQSSQVGKKNLILMLSF</sequence>
<keyword evidence="2" id="KW-1185">Reference proteome</keyword>
<comment type="caution">
    <text evidence="1">The sequence shown here is derived from an EMBL/GenBank/DDBJ whole genome shotgun (WGS) entry which is preliminary data.</text>
</comment>
<dbReference type="EMBL" id="CAJVPI010000294">
    <property type="protein sequence ID" value="CAG8514892.1"/>
    <property type="molecule type" value="Genomic_DNA"/>
</dbReference>
<evidence type="ECO:0000313" key="2">
    <source>
        <dbReference type="Proteomes" id="UP000789739"/>
    </source>
</evidence>
<accession>A0A9N9A2Q6</accession>
<gene>
    <name evidence="1" type="ORF">PBRASI_LOCUS3312</name>
</gene>
<evidence type="ECO:0000313" key="1">
    <source>
        <dbReference type="EMBL" id="CAG8514892.1"/>
    </source>
</evidence>
<dbReference type="AlphaFoldDB" id="A0A9N9A2Q6"/>